<evidence type="ECO:0000313" key="9">
    <source>
        <dbReference type="Proteomes" id="UP000887540"/>
    </source>
</evidence>
<feature type="domain" description="C2H2-type" evidence="8">
    <location>
        <begin position="463"/>
        <end position="488"/>
    </location>
</feature>
<feature type="compositionally biased region" description="Polar residues" evidence="7">
    <location>
        <begin position="48"/>
        <end position="58"/>
    </location>
</feature>
<feature type="domain" description="C2H2-type" evidence="8">
    <location>
        <begin position="677"/>
        <end position="700"/>
    </location>
</feature>
<evidence type="ECO:0000256" key="7">
    <source>
        <dbReference type="SAM" id="MobiDB-lite"/>
    </source>
</evidence>
<dbReference type="Proteomes" id="UP000887540">
    <property type="component" value="Unplaced"/>
</dbReference>
<evidence type="ECO:0000256" key="1">
    <source>
        <dbReference type="ARBA" id="ARBA00004123"/>
    </source>
</evidence>
<dbReference type="AlphaFoldDB" id="A0A914DKP6"/>
<evidence type="ECO:0000256" key="5">
    <source>
        <dbReference type="ARBA" id="ARBA00022833"/>
    </source>
</evidence>
<evidence type="ECO:0000256" key="4">
    <source>
        <dbReference type="ARBA" id="ARBA00022771"/>
    </source>
</evidence>
<feature type="region of interest" description="Disordered" evidence="7">
    <location>
        <begin position="797"/>
        <end position="839"/>
    </location>
</feature>
<feature type="compositionally biased region" description="Low complexity" evidence="7">
    <location>
        <begin position="799"/>
        <end position="817"/>
    </location>
</feature>
<reference evidence="10" key="1">
    <citation type="submission" date="2022-11" db="UniProtKB">
        <authorList>
            <consortium name="WormBaseParasite"/>
        </authorList>
    </citation>
    <scope>IDENTIFICATION</scope>
</reference>
<dbReference type="InterPro" id="IPR050888">
    <property type="entry name" value="ZnF_C2H2-type_TF"/>
</dbReference>
<dbReference type="Gene3D" id="3.30.160.60">
    <property type="entry name" value="Classic Zinc Finger"/>
    <property type="match status" value="1"/>
</dbReference>
<dbReference type="SMART" id="SM00355">
    <property type="entry name" value="ZnF_C2H2"/>
    <property type="match status" value="7"/>
</dbReference>
<dbReference type="PANTHER" id="PTHR24406">
    <property type="entry name" value="TRANSCRIPTIONAL REPRESSOR CTCFL-RELATED"/>
    <property type="match status" value="1"/>
</dbReference>
<feature type="region of interest" description="Disordered" evidence="7">
    <location>
        <begin position="253"/>
        <end position="274"/>
    </location>
</feature>
<proteinExistence type="predicted"/>
<keyword evidence="6" id="KW-0539">Nucleus</keyword>
<feature type="domain" description="C2H2-type" evidence="8">
    <location>
        <begin position="432"/>
        <end position="453"/>
    </location>
</feature>
<feature type="domain" description="C2H2-type" evidence="8">
    <location>
        <begin position="146"/>
        <end position="168"/>
    </location>
</feature>
<feature type="region of interest" description="Disordered" evidence="7">
    <location>
        <begin position="970"/>
        <end position="1034"/>
    </location>
</feature>
<comment type="subcellular location">
    <subcellularLocation>
        <location evidence="1">Nucleus</location>
    </subcellularLocation>
</comment>
<keyword evidence="5" id="KW-0862">Zinc</keyword>
<keyword evidence="3" id="KW-0677">Repeat</keyword>
<dbReference type="WBParaSite" id="ACRNAN_scaffold2990.g7497.t1">
    <property type="protein sequence ID" value="ACRNAN_scaffold2990.g7497.t1"/>
    <property type="gene ID" value="ACRNAN_scaffold2990.g7497"/>
</dbReference>
<evidence type="ECO:0000256" key="2">
    <source>
        <dbReference type="ARBA" id="ARBA00022723"/>
    </source>
</evidence>
<accession>A0A914DKP6</accession>
<feature type="compositionally biased region" description="Acidic residues" evidence="7">
    <location>
        <begin position="986"/>
        <end position="1034"/>
    </location>
</feature>
<organism evidence="9 10">
    <name type="scientific">Acrobeloides nanus</name>
    <dbReference type="NCBI Taxonomy" id="290746"/>
    <lineage>
        <taxon>Eukaryota</taxon>
        <taxon>Metazoa</taxon>
        <taxon>Ecdysozoa</taxon>
        <taxon>Nematoda</taxon>
        <taxon>Chromadorea</taxon>
        <taxon>Rhabditida</taxon>
        <taxon>Tylenchina</taxon>
        <taxon>Cephalobomorpha</taxon>
        <taxon>Cephaloboidea</taxon>
        <taxon>Cephalobidae</taxon>
        <taxon>Acrobeloides</taxon>
    </lineage>
</organism>
<dbReference type="GO" id="GO:0005634">
    <property type="term" value="C:nucleus"/>
    <property type="evidence" value="ECO:0007669"/>
    <property type="project" value="UniProtKB-SubCell"/>
</dbReference>
<feature type="domain" description="C2H2-type" evidence="8">
    <location>
        <begin position="892"/>
        <end position="915"/>
    </location>
</feature>
<keyword evidence="2" id="KW-0479">Metal-binding</keyword>
<protein>
    <submittedName>
        <fullName evidence="10">C2H2-type domain-containing protein</fullName>
    </submittedName>
</protein>
<keyword evidence="4" id="KW-0863">Zinc-finger</keyword>
<evidence type="ECO:0000256" key="6">
    <source>
        <dbReference type="ARBA" id="ARBA00023242"/>
    </source>
</evidence>
<evidence type="ECO:0000313" key="10">
    <source>
        <dbReference type="WBParaSite" id="ACRNAN_scaffold2990.g7497.t1"/>
    </source>
</evidence>
<feature type="domain" description="C2H2-type" evidence="8">
    <location>
        <begin position="117"/>
        <end position="140"/>
    </location>
</feature>
<dbReference type="GO" id="GO:0008270">
    <property type="term" value="F:zinc ion binding"/>
    <property type="evidence" value="ECO:0007669"/>
    <property type="project" value="UniProtKB-KW"/>
</dbReference>
<name>A0A914DKP6_9BILA</name>
<feature type="compositionally biased region" description="Basic residues" evidence="7">
    <location>
        <begin position="818"/>
        <end position="836"/>
    </location>
</feature>
<keyword evidence="9" id="KW-1185">Reference proteome</keyword>
<evidence type="ECO:0000256" key="3">
    <source>
        <dbReference type="ARBA" id="ARBA00022737"/>
    </source>
</evidence>
<sequence>MSMNMNPNSNNNSNIAMYRFMAAYMNKLQRNMANGGGGGGNSGNMNNVPSSQSSGGFYNEQNGEIDFVNPTGSGGSWRGMNGGSGGPQHDNIIPNMANGFMGGNNSFMSSNSSAANFKCPECGLTKGTCHELEVHIKTEHLNWLPFQCPMCTAVRATDTQMHEHVHSHHKKNDNKYIYLDNPPAKRMLQTMLDRALMGAAVSIARRLPSQQNSAPINSAPAQNPSYMNGFMSNGVDRGFKRPRLNMNFNEDGDVSGNFADNERSATHSPGDSDNAVEKIGHRASATVTVVPKKGPSAADAMLAQLQAQAASGHVEDGSIDNDEPTTRHPRSITEGTGNPDDEMFDNTLDNVDDETSAQLAHIFGKALPKSEFDEMDGDSTKDMDSTGGDLLGNLTNMFSGHKQEYEQLTKRKRAPRGSKGGVGSLSKKRVLGECSKCHKPVTAGARQMHMFFHLGKDFNTYRFRCKFPDCTIEHYRKDQMENHHSKQHGRIDADMMEDRSFELHNMVQELSMELLGTTGNTPGPTAAKAQLVYDAMQKEAAALANAKKRRRVNYHDFLGIRSQYHSSNYSPPTMVKTSSPLTQLSNPTPTNGGSKLPLVKSNSGSFVEDDISQDYDYADLVDSKVDLKRLERSEAIKRMRANEEEIACQLCGKKLMNRIRGFHILWHLSNDLGIIRYSCKFCDFKHERPQSVSTHGKKEHGDEECVEDSLYKYEDEVKSMSKACFGIEQLFAKEVRRRNRVEREAAIAMAEEEYNNSISLFDEEAEAAEAAEADENEDSQDAADIMEKFAIKYSLPKPNSSSSNAVVNKSSNSGSGSAKKKVSKRRFGHRRPMNRKKKEDMVKLRAISFKIGGAQYFKKKINEAGHCEKCGKSTPSRMTHHAYSHLDDCQLFCCPHCNLGNWSRDLVLRHIKDFHNSSKAPIDNRLKYAQEIKDSIKECYPSYFVDAPIPTPVDIENLKKSLNLEDITLAGVNDEEENDEHVGEAVNEDEESNSVADESEQVEDEQGEEEKEEEMQEDNIDEEEEEDGAICEDD</sequence>
<feature type="region of interest" description="Disordered" evidence="7">
    <location>
        <begin position="34"/>
        <end position="58"/>
    </location>
</feature>
<feature type="domain" description="C2H2-type" evidence="8">
    <location>
        <begin position="865"/>
        <end position="885"/>
    </location>
</feature>
<feature type="region of interest" description="Disordered" evidence="7">
    <location>
        <begin position="309"/>
        <end position="341"/>
    </location>
</feature>
<evidence type="ECO:0000259" key="8">
    <source>
        <dbReference type="SMART" id="SM00355"/>
    </source>
</evidence>
<dbReference type="InterPro" id="IPR013087">
    <property type="entry name" value="Znf_C2H2_type"/>
</dbReference>